<protein>
    <submittedName>
        <fullName evidence="1">Zinc finger Ran-binding domain-containing protein 2</fullName>
    </submittedName>
</protein>
<dbReference type="OrthoDB" id="1878647at2759"/>
<dbReference type="AlphaFoldDB" id="A0A087TZR3"/>
<sequence>GLGGGYNERENVEYIERVESDGEYDEFGRKKKKYRGNDEKPAKKVEKEEKLKEKDVSKYKIEDEV</sequence>
<feature type="non-terminal residue" evidence="1">
    <location>
        <position position="1"/>
    </location>
</feature>
<accession>A0A087TZR3</accession>
<evidence type="ECO:0000313" key="1">
    <source>
        <dbReference type="EMBL" id="KFM70602.1"/>
    </source>
</evidence>
<dbReference type="Proteomes" id="UP000054359">
    <property type="component" value="Unassembled WGS sequence"/>
</dbReference>
<keyword evidence="2" id="KW-1185">Reference proteome</keyword>
<name>A0A087TZR3_STEMI</name>
<organism evidence="1 2">
    <name type="scientific">Stegodyphus mimosarum</name>
    <name type="common">African social velvet spider</name>
    <dbReference type="NCBI Taxonomy" id="407821"/>
    <lineage>
        <taxon>Eukaryota</taxon>
        <taxon>Metazoa</taxon>
        <taxon>Ecdysozoa</taxon>
        <taxon>Arthropoda</taxon>
        <taxon>Chelicerata</taxon>
        <taxon>Arachnida</taxon>
        <taxon>Araneae</taxon>
        <taxon>Araneomorphae</taxon>
        <taxon>Entelegynae</taxon>
        <taxon>Eresoidea</taxon>
        <taxon>Eresidae</taxon>
        <taxon>Stegodyphus</taxon>
    </lineage>
</organism>
<reference evidence="1 2" key="1">
    <citation type="submission" date="2013-11" db="EMBL/GenBank/DDBJ databases">
        <title>Genome sequencing of Stegodyphus mimosarum.</title>
        <authorList>
            <person name="Bechsgaard J."/>
        </authorList>
    </citation>
    <scope>NUCLEOTIDE SEQUENCE [LARGE SCALE GENOMIC DNA]</scope>
</reference>
<feature type="non-terminal residue" evidence="1">
    <location>
        <position position="65"/>
    </location>
</feature>
<evidence type="ECO:0000313" key="2">
    <source>
        <dbReference type="Proteomes" id="UP000054359"/>
    </source>
</evidence>
<dbReference type="STRING" id="407821.A0A087TZR3"/>
<gene>
    <name evidence="1" type="ORF">X975_10696</name>
</gene>
<proteinExistence type="predicted"/>
<dbReference type="EMBL" id="KK117486">
    <property type="protein sequence ID" value="KFM70602.1"/>
    <property type="molecule type" value="Genomic_DNA"/>
</dbReference>